<accession>A0A6H0S2L9</accession>
<gene>
    <name evidence="1" type="ORF">EXE63_11265</name>
</gene>
<dbReference type="AlphaFoldDB" id="A0A6H0S2L9"/>
<protein>
    <recommendedName>
        <fullName evidence="3">DoxX family protein</fullName>
    </recommendedName>
</protein>
<dbReference type="EMBL" id="CP038799">
    <property type="protein sequence ID" value="QIV81406.1"/>
    <property type="molecule type" value="Genomic_DNA"/>
</dbReference>
<evidence type="ECO:0000313" key="1">
    <source>
        <dbReference type="EMBL" id="QIV81406.1"/>
    </source>
</evidence>
<organism evidence="1 2">
    <name type="scientific">Mycolicibacterium frederiksbergense</name>
    <dbReference type="NCBI Taxonomy" id="117567"/>
    <lineage>
        <taxon>Bacteria</taxon>
        <taxon>Bacillati</taxon>
        <taxon>Actinomycetota</taxon>
        <taxon>Actinomycetes</taxon>
        <taxon>Mycobacteriales</taxon>
        <taxon>Mycobacteriaceae</taxon>
        <taxon>Mycolicibacterium</taxon>
    </lineage>
</organism>
<proteinExistence type="predicted"/>
<dbReference type="Proteomes" id="UP000501849">
    <property type="component" value="Chromosome"/>
</dbReference>
<dbReference type="KEGG" id="mfre:EXE63_11265"/>
<sequence>MSEKKSSKATTLAGLSLVGAGLGHFAAPQVFESFTKPAFPNDTARYIKINGTIETALGVALLVPKTRKLAAIGGLGYIAYLGANAIRNS</sequence>
<evidence type="ECO:0000313" key="2">
    <source>
        <dbReference type="Proteomes" id="UP000501849"/>
    </source>
</evidence>
<evidence type="ECO:0008006" key="3">
    <source>
        <dbReference type="Google" id="ProtNLM"/>
    </source>
</evidence>
<name>A0A6H0S2L9_9MYCO</name>
<dbReference type="RefSeq" id="WP_168142021.1">
    <property type="nucleotide sequence ID" value="NZ_CBCSDT010000020.1"/>
</dbReference>
<keyword evidence="2" id="KW-1185">Reference proteome</keyword>
<reference evidence="1 2" key="1">
    <citation type="submission" date="2019-04" db="EMBL/GenBank/DDBJ databases">
        <title>Draft, Whole-Genome Sequence of the Anthracene-degrading Mycobacterium frederiksbergense LB501T, Isolated from a Polycyclic Aromatic Hydrocarbon (PAH)-Contaminated Soil.</title>
        <authorList>
            <person name="Augelletti F."/>
        </authorList>
    </citation>
    <scope>NUCLEOTIDE SEQUENCE [LARGE SCALE GENOMIC DNA]</scope>
    <source>
        <strain evidence="1 2">LB 501T</strain>
    </source>
</reference>